<dbReference type="PROSITE" id="PS00552">
    <property type="entry name" value="HTH_MERR_1"/>
    <property type="match status" value="1"/>
</dbReference>
<evidence type="ECO:0000313" key="5">
    <source>
        <dbReference type="Proteomes" id="UP000185674"/>
    </source>
</evidence>
<dbReference type="STRING" id="487316.BEN76_12870"/>
<dbReference type="KEGG" id="asol:BEN76_12870"/>
<proteinExistence type="predicted"/>
<dbReference type="GO" id="GO:0003677">
    <property type="term" value="F:DNA binding"/>
    <property type="evidence" value="ECO:0007669"/>
    <property type="project" value="UniProtKB-KW"/>
</dbReference>
<organism evidence="3 5">
    <name type="scientific">Acinetobacter soli</name>
    <dbReference type="NCBI Taxonomy" id="487316"/>
    <lineage>
        <taxon>Bacteria</taxon>
        <taxon>Pseudomonadati</taxon>
        <taxon>Pseudomonadota</taxon>
        <taxon>Gammaproteobacteria</taxon>
        <taxon>Moraxellales</taxon>
        <taxon>Moraxellaceae</taxon>
        <taxon>Acinetobacter</taxon>
    </lineage>
</organism>
<dbReference type="AlphaFoldDB" id="A0A1P8EKY1"/>
<dbReference type="SUPFAM" id="SSF46955">
    <property type="entry name" value="Putative DNA-binding domain"/>
    <property type="match status" value="1"/>
</dbReference>
<dbReference type="InterPro" id="IPR000551">
    <property type="entry name" value="MerR-type_HTH_dom"/>
</dbReference>
<dbReference type="eggNOG" id="COG0789">
    <property type="taxonomic scope" value="Bacteria"/>
</dbReference>
<reference evidence="3 5" key="1">
    <citation type="submission" date="2016-08" db="EMBL/GenBank/DDBJ databases">
        <title>Complete genome sequence of Acinetobacter baylyi strain GFJ2.</title>
        <authorList>
            <person name="Tabata M."/>
            <person name="Kuboki S."/>
            <person name="Gibu N."/>
            <person name="Kinouchi Y."/>
            <person name="Vangnai A."/>
            <person name="Kasai D."/>
            <person name="Fukuda M."/>
        </authorList>
    </citation>
    <scope>NUCLEOTIDE SEQUENCE [LARGE SCALE GENOMIC DNA]</scope>
    <source>
        <strain evidence="3 5">GFJ2</strain>
    </source>
</reference>
<dbReference type="Proteomes" id="UP001256400">
    <property type="component" value="Chromosome"/>
</dbReference>
<dbReference type="Pfam" id="PF13411">
    <property type="entry name" value="MerR_1"/>
    <property type="match status" value="1"/>
</dbReference>
<keyword evidence="1" id="KW-0238">DNA-binding</keyword>
<dbReference type="InterPro" id="IPR009061">
    <property type="entry name" value="DNA-bd_dom_put_sf"/>
</dbReference>
<dbReference type="Gene3D" id="1.10.1660.10">
    <property type="match status" value="1"/>
</dbReference>
<dbReference type="GO" id="GO:0045893">
    <property type="term" value="P:positive regulation of DNA-templated transcription"/>
    <property type="evidence" value="ECO:0007669"/>
    <property type="project" value="InterPro"/>
</dbReference>
<dbReference type="PRINTS" id="PR00040">
    <property type="entry name" value="HTHMERR"/>
</dbReference>
<dbReference type="PROSITE" id="PS50937">
    <property type="entry name" value="HTH_MERR_2"/>
    <property type="match status" value="1"/>
</dbReference>
<dbReference type="RefSeq" id="WP_025096031.1">
    <property type="nucleotide sequence ID" value="NZ_BKFD01000005.1"/>
</dbReference>
<accession>A0A1P8EKY1</accession>
<dbReference type="GO" id="GO:0003700">
    <property type="term" value="F:DNA-binding transcription factor activity"/>
    <property type="evidence" value="ECO:0007669"/>
    <property type="project" value="InterPro"/>
</dbReference>
<sequence>MMKYLIGELAKKSQVSVDSIRFYEKRGVLKAPKRADNNYRYYDDQALDQLIFIRHCRELGMSLKEIEALQQLLEHPEQQCTLVDQAIEIHLGHINEKIKQFERFKTELQQLRQRCQSSTTIDDCKIVQTLKEHDPSI</sequence>
<dbReference type="SMART" id="SM00422">
    <property type="entry name" value="HTH_MERR"/>
    <property type="match status" value="1"/>
</dbReference>
<evidence type="ECO:0000259" key="2">
    <source>
        <dbReference type="PROSITE" id="PS50937"/>
    </source>
</evidence>
<gene>
    <name evidence="3" type="ORF">BEN76_12870</name>
    <name evidence="4" type="ORF">RHP80_04605</name>
</gene>
<protein>
    <submittedName>
        <fullName evidence="3 4">Transcriptional regulator</fullName>
    </submittedName>
</protein>
<dbReference type="PANTHER" id="PTHR30204:SF92">
    <property type="entry name" value="HTH-TYPE TRANSCRIPTIONAL REGULATOR ZNTR"/>
    <property type="match status" value="1"/>
</dbReference>
<dbReference type="Proteomes" id="UP000185674">
    <property type="component" value="Chromosome"/>
</dbReference>
<evidence type="ECO:0000313" key="3">
    <source>
        <dbReference type="EMBL" id="APV36858.1"/>
    </source>
</evidence>
<dbReference type="PANTHER" id="PTHR30204">
    <property type="entry name" value="REDOX-CYCLING DRUG-SENSING TRANSCRIPTIONAL ACTIVATOR SOXR"/>
    <property type="match status" value="1"/>
</dbReference>
<dbReference type="CDD" id="cd04784">
    <property type="entry name" value="HTH_CadR-PbrR"/>
    <property type="match status" value="1"/>
</dbReference>
<dbReference type="InterPro" id="IPR047057">
    <property type="entry name" value="MerR_fam"/>
</dbReference>
<dbReference type="InterPro" id="IPR011791">
    <property type="entry name" value="CadR-PbrR"/>
</dbReference>
<reference evidence="4" key="2">
    <citation type="submission" date="2023-09" db="EMBL/GenBank/DDBJ databases">
        <title>Acinetobacter soli.</title>
        <authorList>
            <person name="Kim B."/>
            <person name="Kim D."/>
            <person name="Park D."/>
        </authorList>
    </citation>
    <scope>NUCLEOTIDE SEQUENCE</scope>
    <source>
        <strain evidence="4">2023.05</strain>
    </source>
</reference>
<dbReference type="GO" id="GO:0046872">
    <property type="term" value="F:metal ion binding"/>
    <property type="evidence" value="ECO:0007669"/>
    <property type="project" value="InterPro"/>
</dbReference>
<feature type="domain" description="HTH merR-type" evidence="2">
    <location>
        <begin position="3"/>
        <end position="72"/>
    </location>
</feature>
<evidence type="ECO:0000313" key="4">
    <source>
        <dbReference type="EMBL" id="WND06431.1"/>
    </source>
</evidence>
<evidence type="ECO:0000256" key="1">
    <source>
        <dbReference type="ARBA" id="ARBA00023125"/>
    </source>
</evidence>
<dbReference type="EMBL" id="CP134206">
    <property type="protein sequence ID" value="WND06431.1"/>
    <property type="molecule type" value="Genomic_DNA"/>
</dbReference>
<name>A0A1P8EKY1_9GAMM</name>
<dbReference type="EMBL" id="CP016896">
    <property type="protein sequence ID" value="APV36858.1"/>
    <property type="molecule type" value="Genomic_DNA"/>
</dbReference>